<feature type="region of interest" description="Disordered" evidence="1">
    <location>
        <begin position="1"/>
        <end position="79"/>
    </location>
</feature>
<sequence length="261" mass="27315">MTVPPADPSPGPSPGPSWSSARGAEDDTVPIPGSQVPTSGERPVPAPVSGAGPAPGTSTAPGAEVTEETAPPARVPRNHAADRAAVRAFRPRRVVPAVITAVLMTALGAVVAAEVISALLGRPLRWIPYDRVLSWASTTRWDDSRVLFGAGVVALLGLLLVLLALVPGRPRLIPVRTGDPDLIIGMQPRGFTRALSHAAEQVPGIDRARVRLRGRTAEVTAHSPLREPAGLAEAVQRAVTTRIAALGPLKDYPVRVRLRGE</sequence>
<evidence type="ECO:0000259" key="3">
    <source>
        <dbReference type="Pfam" id="PF19803"/>
    </source>
</evidence>
<keyword evidence="2" id="KW-0812">Transmembrane</keyword>
<keyword evidence="2" id="KW-1133">Transmembrane helix</keyword>
<feature type="domain" description="DUF6286" evidence="3">
    <location>
        <begin position="155"/>
        <end position="259"/>
    </location>
</feature>
<feature type="transmembrane region" description="Helical" evidence="2">
    <location>
        <begin position="97"/>
        <end position="120"/>
    </location>
</feature>
<feature type="transmembrane region" description="Helical" evidence="2">
    <location>
        <begin position="146"/>
        <end position="166"/>
    </location>
</feature>
<comment type="caution">
    <text evidence="4">The sequence shown here is derived from an EMBL/GenBank/DDBJ whole genome shotgun (WGS) entry which is preliminary data.</text>
</comment>
<dbReference type="Pfam" id="PF19803">
    <property type="entry name" value="DUF6286"/>
    <property type="match status" value="1"/>
</dbReference>
<protein>
    <submittedName>
        <fullName evidence="4">DUF6286 domain-containing protein</fullName>
    </submittedName>
</protein>
<dbReference type="Proteomes" id="UP001597024">
    <property type="component" value="Unassembled WGS sequence"/>
</dbReference>
<accession>A0ABW3DLR2</accession>
<organism evidence="4 5">
    <name type="scientific">Streptosporangium algeriense</name>
    <dbReference type="NCBI Taxonomy" id="1682748"/>
    <lineage>
        <taxon>Bacteria</taxon>
        <taxon>Bacillati</taxon>
        <taxon>Actinomycetota</taxon>
        <taxon>Actinomycetes</taxon>
        <taxon>Streptosporangiales</taxon>
        <taxon>Streptosporangiaceae</taxon>
        <taxon>Streptosporangium</taxon>
    </lineage>
</organism>
<evidence type="ECO:0000256" key="1">
    <source>
        <dbReference type="SAM" id="MobiDB-lite"/>
    </source>
</evidence>
<feature type="compositionally biased region" description="Pro residues" evidence="1">
    <location>
        <begin position="1"/>
        <end position="15"/>
    </location>
</feature>
<keyword evidence="2" id="KW-0472">Membrane</keyword>
<proteinExistence type="predicted"/>
<evidence type="ECO:0000256" key="2">
    <source>
        <dbReference type="SAM" id="Phobius"/>
    </source>
</evidence>
<dbReference type="EMBL" id="JBHTHX010000233">
    <property type="protein sequence ID" value="MFD0884820.1"/>
    <property type="molecule type" value="Genomic_DNA"/>
</dbReference>
<dbReference type="InterPro" id="IPR046253">
    <property type="entry name" value="DUF6286"/>
</dbReference>
<evidence type="ECO:0000313" key="4">
    <source>
        <dbReference type="EMBL" id="MFD0884820.1"/>
    </source>
</evidence>
<reference evidence="5" key="1">
    <citation type="journal article" date="2019" name="Int. J. Syst. Evol. Microbiol.">
        <title>The Global Catalogue of Microorganisms (GCM) 10K type strain sequencing project: providing services to taxonomists for standard genome sequencing and annotation.</title>
        <authorList>
            <consortium name="The Broad Institute Genomics Platform"/>
            <consortium name="The Broad Institute Genome Sequencing Center for Infectious Disease"/>
            <person name="Wu L."/>
            <person name="Ma J."/>
        </authorList>
    </citation>
    <scope>NUCLEOTIDE SEQUENCE [LARGE SCALE GENOMIC DNA]</scope>
    <source>
        <strain evidence="5">CCUG 62974</strain>
    </source>
</reference>
<feature type="compositionally biased region" description="Low complexity" evidence="1">
    <location>
        <begin position="47"/>
        <end position="56"/>
    </location>
</feature>
<evidence type="ECO:0000313" key="5">
    <source>
        <dbReference type="Proteomes" id="UP001597024"/>
    </source>
</evidence>
<gene>
    <name evidence="4" type="ORF">ACFQ08_09695</name>
</gene>
<keyword evidence="5" id="KW-1185">Reference proteome</keyword>
<name>A0ABW3DLR2_9ACTN</name>